<evidence type="ECO:0000256" key="2">
    <source>
        <dbReference type="ARBA" id="ARBA00023002"/>
    </source>
</evidence>
<gene>
    <name evidence="3" type="ORF">E0L93_04865</name>
</gene>
<dbReference type="InterPro" id="IPR002347">
    <property type="entry name" value="SDR_fam"/>
</dbReference>
<dbReference type="Gene3D" id="3.40.50.720">
    <property type="entry name" value="NAD(P)-binding Rossmann-like Domain"/>
    <property type="match status" value="1"/>
</dbReference>
<sequence length="262" mass="27560">MDLGLGGHVAVVAASSKGLGRATAMQLAAEGARVVVSGRDEAEVRKTAAEIERATGSEAEPVIADLTRAADVEELVQRAVERFGSLEVLITNAGGPPPGSFDSFGDGDWQRAFELNLLSVVRLIRAALPHMRGRGYGRIVNFTSSSIKQPIDNLILSNTFRAGVLGLAKTLAGELAPDGILVNTIGPGRIATGRLFSIDEGQAERLGIPVEQVRERSESQIPLGRYGEPEEFARVAAFLASGANTYVTGQALLVDGGMVRAI</sequence>
<dbReference type="AlphaFoldDB" id="A0A4R1BPE7"/>
<dbReference type="InterPro" id="IPR036291">
    <property type="entry name" value="NAD(P)-bd_dom_sf"/>
</dbReference>
<keyword evidence="2" id="KW-0560">Oxidoreductase</keyword>
<evidence type="ECO:0000313" key="4">
    <source>
        <dbReference type="Proteomes" id="UP000295244"/>
    </source>
</evidence>
<name>A0A4R1BPE7_9ACTN</name>
<dbReference type="PANTHER" id="PTHR42879">
    <property type="entry name" value="3-OXOACYL-(ACYL-CARRIER-PROTEIN) REDUCTASE"/>
    <property type="match status" value="1"/>
</dbReference>
<proteinExistence type="inferred from homology"/>
<dbReference type="CDD" id="cd05344">
    <property type="entry name" value="BKR_like_SDR_like"/>
    <property type="match status" value="1"/>
</dbReference>
<accession>A0A4R1BPE7</accession>
<dbReference type="PRINTS" id="PR00081">
    <property type="entry name" value="GDHRDH"/>
</dbReference>
<dbReference type="GO" id="GO:0016491">
    <property type="term" value="F:oxidoreductase activity"/>
    <property type="evidence" value="ECO:0007669"/>
    <property type="project" value="UniProtKB-KW"/>
</dbReference>
<comment type="similarity">
    <text evidence="1">Belongs to the short-chain dehydrogenases/reductases (SDR) family.</text>
</comment>
<protein>
    <submittedName>
        <fullName evidence="3">SDR family oxidoreductase</fullName>
    </submittedName>
</protein>
<evidence type="ECO:0000313" key="3">
    <source>
        <dbReference type="EMBL" id="TCJ19479.1"/>
    </source>
</evidence>
<evidence type="ECO:0000256" key="1">
    <source>
        <dbReference type="ARBA" id="ARBA00006484"/>
    </source>
</evidence>
<reference evidence="3 4" key="1">
    <citation type="submission" date="2019-03" db="EMBL/GenBank/DDBJ databases">
        <title>Whole genome sequence of a novel Rubrobacter taiwanensis strain, isolated from Yellowstone National Park.</title>
        <authorList>
            <person name="Freed S."/>
            <person name="Ramaley R.F."/>
            <person name="Kyndt J.A."/>
        </authorList>
    </citation>
    <scope>NUCLEOTIDE SEQUENCE [LARGE SCALE GENOMIC DNA]</scope>
    <source>
        <strain evidence="3 4">Yellowstone</strain>
    </source>
</reference>
<dbReference type="InterPro" id="IPR050259">
    <property type="entry name" value="SDR"/>
</dbReference>
<dbReference type="PANTHER" id="PTHR42879:SF6">
    <property type="entry name" value="NADPH-DEPENDENT REDUCTASE BACG"/>
    <property type="match status" value="1"/>
</dbReference>
<dbReference type="SUPFAM" id="SSF51735">
    <property type="entry name" value="NAD(P)-binding Rossmann-fold domains"/>
    <property type="match status" value="1"/>
</dbReference>
<organism evidence="3 4">
    <name type="scientific">Rubrobacter taiwanensis</name>
    <dbReference type="NCBI Taxonomy" id="185139"/>
    <lineage>
        <taxon>Bacteria</taxon>
        <taxon>Bacillati</taxon>
        <taxon>Actinomycetota</taxon>
        <taxon>Rubrobacteria</taxon>
        <taxon>Rubrobacterales</taxon>
        <taxon>Rubrobacteraceae</taxon>
        <taxon>Rubrobacter</taxon>
    </lineage>
</organism>
<dbReference type="FunFam" id="3.40.50.720:FF:000084">
    <property type="entry name" value="Short-chain dehydrogenase reductase"/>
    <property type="match status" value="1"/>
</dbReference>
<dbReference type="RefSeq" id="WP_132689255.1">
    <property type="nucleotide sequence ID" value="NZ_SKBU01000008.1"/>
</dbReference>
<dbReference type="EMBL" id="SKBU01000008">
    <property type="protein sequence ID" value="TCJ19479.1"/>
    <property type="molecule type" value="Genomic_DNA"/>
</dbReference>
<keyword evidence="4" id="KW-1185">Reference proteome</keyword>
<dbReference type="OrthoDB" id="9793325at2"/>
<comment type="caution">
    <text evidence="3">The sequence shown here is derived from an EMBL/GenBank/DDBJ whole genome shotgun (WGS) entry which is preliminary data.</text>
</comment>
<dbReference type="Pfam" id="PF13561">
    <property type="entry name" value="adh_short_C2"/>
    <property type="match status" value="1"/>
</dbReference>
<dbReference type="Proteomes" id="UP000295244">
    <property type="component" value="Unassembled WGS sequence"/>
</dbReference>